<evidence type="ECO:0000313" key="1">
    <source>
        <dbReference type="EMBL" id="MFD2458293.1"/>
    </source>
</evidence>
<proteinExistence type="predicted"/>
<reference evidence="2" key="1">
    <citation type="journal article" date="2019" name="Int. J. Syst. Evol. Microbiol.">
        <title>The Global Catalogue of Microorganisms (GCM) 10K type strain sequencing project: providing services to taxonomists for standard genome sequencing and annotation.</title>
        <authorList>
            <consortium name="The Broad Institute Genomics Platform"/>
            <consortium name="The Broad Institute Genome Sequencing Center for Infectious Disease"/>
            <person name="Wu L."/>
            <person name="Ma J."/>
        </authorList>
    </citation>
    <scope>NUCLEOTIDE SEQUENCE [LARGE SCALE GENOMIC DNA]</scope>
    <source>
        <strain evidence="2">CGMCC 4.7643</strain>
    </source>
</reference>
<sequence>MFVVYCAECDRRTLLGVDEVDWVENLTPGMISVSGHCPRGHDVVVLTGDAFTPHEDPRYYGPAPKTWTKPLRRVRALFGVVLARFEFRRDLPGPFYRY</sequence>
<keyword evidence="2" id="KW-1185">Reference proteome</keyword>
<protein>
    <recommendedName>
        <fullName evidence="3">DUF397 domain-containing protein</fullName>
    </recommendedName>
</protein>
<accession>A0ABW5G9Z9</accession>
<dbReference type="EMBL" id="JBHUKU010000003">
    <property type="protein sequence ID" value="MFD2458293.1"/>
    <property type="molecule type" value="Genomic_DNA"/>
</dbReference>
<organism evidence="1 2">
    <name type="scientific">Amycolatopsis samaneae</name>
    <dbReference type="NCBI Taxonomy" id="664691"/>
    <lineage>
        <taxon>Bacteria</taxon>
        <taxon>Bacillati</taxon>
        <taxon>Actinomycetota</taxon>
        <taxon>Actinomycetes</taxon>
        <taxon>Pseudonocardiales</taxon>
        <taxon>Pseudonocardiaceae</taxon>
        <taxon>Amycolatopsis</taxon>
    </lineage>
</organism>
<gene>
    <name evidence="1" type="ORF">ACFSYJ_06780</name>
</gene>
<dbReference type="Proteomes" id="UP001597419">
    <property type="component" value="Unassembled WGS sequence"/>
</dbReference>
<evidence type="ECO:0008006" key="3">
    <source>
        <dbReference type="Google" id="ProtNLM"/>
    </source>
</evidence>
<name>A0ABW5G9Z9_9PSEU</name>
<comment type="caution">
    <text evidence="1">The sequence shown here is derived from an EMBL/GenBank/DDBJ whole genome shotgun (WGS) entry which is preliminary data.</text>
</comment>
<dbReference type="RefSeq" id="WP_345395005.1">
    <property type="nucleotide sequence ID" value="NZ_BAABHG010000007.1"/>
</dbReference>
<evidence type="ECO:0000313" key="2">
    <source>
        <dbReference type="Proteomes" id="UP001597419"/>
    </source>
</evidence>